<proteinExistence type="predicted"/>
<reference evidence="7" key="1">
    <citation type="submission" date="2021-02" db="EMBL/GenBank/DDBJ databases">
        <authorList>
            <person name="Nowell W R."/>
        </authorList>
    </citation>
    <scope>NUCLEOTIDE SEQUENCE</scope>
    <source>
        <strain evidence="7">Ploen Becks lab</strain>
    </source>
</reference>
<feature type="region of interest" description="Disordered" evidence="4">
    <location>
        <begin position="287"/>
        <end position="313"/>
    </location>
</feature>
<dbReference type="InterPro" id="IPR057926">
    <property type="entry name" value="QRICH1_dom"/>
</dbReference>
<dbReference type="EMBL" id="CAJNOC010000316">
    <property type="protein sequence ID" value="CAF0743824.1"/>
    <property type="molecule type" value="Genomic_DNA"/>
</dbReference>
<accession>A0A813P141</accession>
<name>A0A813P141_9BILA</name>
<dbReference type="InterPro" id="IPR051284">
    <property type="entry name" value="ZnF_MYMT-QRICH1"/>
</dbReference>
<feature type="domain" description="QRICH1-like" evidence="6">
    <location>
        <begin position="566"/>
        <end position="671"/>
    </location>
</feature>
<evidence type="ECO:0000256" key="2">
    <source>
        <dbReference type="ARBA" id="ARBA00022553"/>
    </source>
</evidence>
<evidence type="ECO:0000256" key="1">
    <source>
        <dbReference type="ARBA" id="ARBA00022499"/>
    </source>
</evidence>
<keyword evidence="8" id="KW-1185">Reference proteome</keyword>
<dbReference type="PANTHER" id="PTHR45736:SF1">
    <property type="entry name" value="WITHOUT CHILDREN, ISOFORM B"/>
    <property type="match status" value="1"/>
</dbReference>
<evidence type="ECO:0000256" key="3">
    <source>
        <dbReference type="ARBA" id="ARBA00022843"/>
    </source>
</evidence>
<evidence type="ECO:0008006" key="9">
    <source>
        <dbReference type="Google" id="ProtNLM"/>
    </source>
</evidence>
<keyword evidence="2" id="KW-0597">Phosphoprotein</keyword>
<organism evidence="7 8">
    <name type="scientific">Brachionus calyciflorus</name>
    <dbReference type="NCBI Taxonomy" id="104777"/>
    <lineage>
        <taxon>Eukaryota</taxon>
        <taxon>Metazoa</taxon>
        <taxon>Spiralia</taxon>
        <taxon>Gnathifera</taxon>
        <taxon>Rotifera</taxon>
        <taxon>Eurotatoria</taxon>
        <taxon>Monogononta</taxon>
        <taxon>Pseudotrocha</taxon>
        <taxon>Ploima</taxon>
        <taxon>Brachionidae</taxon>
        <taxon>Brachionus</taxon>
    </lineage>
</organism>
<gene>
    <name evidence="7" type="ORF">OXX778_LOCUS3537</name>
</gene>
<keyword evidence="1" id="KW-1017">Isopeptide bond</keyword>
<feature type="region of interest" description="Disordered" evidence="4">
    <location>
        <begin position="529"/>
        <end position="554"/>
    </location>
</feature>
<evidence type="ECO:0000313" key="7">
    <source>
        <dbReference type="EMBL" id="CAF0743824.1"/>
    </source>
</evidence>
<dbReference type="InterPro" id="IPR021893">
    <property type="entry name" value="ZMYM2-like_C"/>
</dbReference>
<evidence type="ECO:0000259" key="5">
    <source>
        <dbReference type="Pfam" id="PF12012"/>
    </source>
</evidence>
<dbReference type="Pfam" id="PF12012">
    <property type="entry name" value="DUF3504"/>
    <property type="match status" value="1"/>
</dbReference>
<comment type="caution">
    <text evidence="7">The sequence shown here is derived from an EMBL/GenBank/DDBJ whole genome shotgun (WGS) entry which is preliminary data.</text>
</comment>
<feature type="compositionally biased region" description="Low complexity" evidence="4">
    <location>
        <begin position="299"/>
        <end position="312"/>
    </location>
</feature>
<dbReference type="Pfam" id="PF25561">
    <property type="entry name" value="QRICH1"/>
    <property type="match status" value="1"/>
</dbReference>
<dbReference type="PANTHER" id="PTHR45736">
    <property type="entry name" value="ZINC FINGER MYM-TYPE PROTEIN"/>
    <property type="match status" value="1"/>
</dbReference>
<evidence type="ECO:0000256" key="4">
    <source>
        <dbReference type="SAM" id="MobiDB-lite"/>
    </source>
</evidence>
<dbReference type="Proteomes" id="UP000663879">
    <property type="component" value="Unassembled WGS sequence"/>
</dbReference>
<sequence length="941" mass="106834">MNTETSPLIADDDDDILKQPASQTIIVTPVKPQFTNSNQSTSPTIIIEASPPLESSSKILNTNNNELNRNIILNPNQSNLQDSVELSNKTKILQNENLDTQNKSSSILTGASKQNIIIPNIVVRPGGRSSTQPATNNVTQTQPKRNVAVKNTSGHLNRNNNYLNTQLNNNSNVTRANIQTVQTSITQCQPPQQAFRVNEDEIMNLDDKEQDSCDEYISANKNNREDSEISDSDDSINRRKMTRIIKKPKIYEEFLIDSDTNNSAQESIITNISNNTIQQTTSRITIEPNIKSNSPKPSTPNQTQATTNSTSNGLKFTARKSTAPQQINSNLTTVNRQPTSKNLITQTISNTNQITQILNKNPQVKPLINGSSDKNLNTIPQNISRITSNPLITTIPTQTISSNLNNQKQYKNKMVSCKPFYQSKATECYPIVKDASTQIDLDELKLNHTVIPVPVPINVPVPMCMYQAPMPVPLLIPVPIPVPVFIPTTKKTYDRVHRRIKKLRKKLPSDPYEFEILLYAEKLAREEGIPGFEDSSDGESDTEQNLQSVQESQDQMLLTQDSESSFKWNIGIKVFNTWLNNKIENLKLNKIQSSTRLPNDLLKLKNEELNLLLAEFLTEVRKPNGEIYAPESIYYISLGIQYYLQEKGRVENIFLDSALFDNFQESFNEIALRYKIRIDTDGQVASRIEEEILWESKQLGAFSPFVLLNTILYFNTKYFFLDKVESHKKLSFSNVKKHSKRNIGPNGEDYGKTVFLRYYPDCQGLEQVIYEQGENYDNPLRCPVELYNFYLSKCPESVKNRNDIFYLLPEKASLPTSPVWFSSQPLSEKMLDRMLNRIKMVKEVNELLLAAAPSTTPLIVQMNGIPQSFPELKIINNDEQNVKESGFNFGTSRNYNVSDLLKIIQAQQSTINKLTKEVIFFFSFLMTSLSQKLIVWYTTEN</sequence>
<feature type="domain" description="ZMYM2-like/QRICH1 C-terminal" evidence="5">
    <location>
        <begin position="685"/>
        <end position="839"/>
    </location>
</feature>
<protein>
    <recommendedName>
        <fullName evidence="9">DUF3504 domain-containing protein</fullName>
    </recommendedName>
</protein>
<evidence type="ECO:0000259" key="6">
    <source>
        <dbReference type="Pfam" id="PF25561"/>
    </source>
</evidence>
<evidence type="ECO:0000313" key="8">
    <source>
        <dbReference type="Proteomes" id="UP000663879"/>
    </source>
</evidence>
<dbReference type="OrthoDB" id="10025028at2759"/>
<dbReference type="AlphaFoldDB" id="A0A813P141"/>
<feature type="compositionally biased region" description="Polar residues" evidence="4">
    <location>
        <begin position="543"/>
        <end position="554"/>
    </location>
</feature>
<keyword evidence="3" id="KW-0832">Ubl conjugation</keyword>